<dbReference type="EMBL" id="LGRX02026737">
    <property type="protein sequence ID" value="KAK3250377.1"/>
    <property type="molecule type" value="Genomic_DNA"/>
</dbReference>
<evidence type="ECO:0000313" key="1">
    <source>
        <dbReference type="EMBL" id="KAK3250377.1"/>
    </source>
</evidence>
<dbReference type="Proteomes" id="UP001190700">
    <property type="component" value="Unassembled WGS sequence"/>
</dbReference>
<reference evidence="1 2" key="1">
    <citation type="journal article" date="2015" name="Genome Biol. Evol.">
        <title>Comparative Genomics of a Bacterivorous Green Alga Reveals Evolutionary Causalities and Consequences of Phago-Mixotrophic Mode of Nutrition.</title>
        <authorList>
            <person name="Burns J.A."/>
            <person name="Paasch A."/>
            <person name="Narechania A."/>
            <person name="Kim E."/>
        </authorList>
    </citation>
    <scope>NUCLEOTIDE SEQUENCE [LARGE SCALE GENOMIC DNA]</scope>
    <source>
        <strain evidence="1 2">PLY_AMNH</strain>
    </source>
</reference>
<name>A0AAE0CAN0_9CHLO</name>
<keyword evidence="2" id="KW-1185">Reference proteome</keyword>
<evidence type="ECO:0000313" key="2">
    <source>
        <dbReference type="Proteomes" id="UP001190700"/>
    </source>
</evidence>
<gene>
    <name evidence="1" type="ORF">CYMTET_40235</name>
</gene>
<accession>A0AAE0CAN0</accession>
<dbReference type="AlphaFoldDB" id="A0AAE0CAN0"/>
<protein>
    <submittedName>
        <fullName evidence="1">Uncharacterized protein</fullName>
    </submittedName>
</protein>
<comment type="caution">
    <text evidence="1">The sequence shown here is derived from an EMBL/GenBank/DDBJ whole genome shotgun (WGS) entry which is preliminary data.</text>
</comment>
<proteinExistence type="predicted"/>
<sequence length="317" mass="35371">MCLRIFVTLESSCTLEMRKSIADVMKMEWTTLNLNGLTRAVHNFTHGAHVMFFRGASGIPGILALMQSNERGHREDARYVTMNATHYTALTESAEVLLKTRAFKNRDTFSHSISNIYATPFLVGACALVSQECGETNFYLYPHRRHGHDFIYMNLTATGVVVSELRVRKFRQLIRGENPGRFFRTMDQVRKYSDDIVELSFNIEDPPDSPVDGHEQHQGHLRLAVGRRNPLRLWLRTPLVAASEHHQRAETTEVDSRRLGEGGVLADTVVLAVLGEGRCRNIVAQLVAAVGDTAQGVEFLGVVGVKGVLEGHGQYGP</sequence>
<organism evidence="1 2">
    <name type="scientific">Cymbomonas tetramitiformis</name>
    <dbReference type="NCBI Taxonomy" id="36881"/>
    <lineage>
        <taxon>Eukaryota</taxon>
        <taxon>Viridiplantae</taxon>
        <taxon>Chlorophyta</taxon>
        <taxon>Pyramimonadophyceae</taxon>
        <taxon>Pyramimonadales</taxon>
        <taxon>Pyramimonadaceae</taxon>
        <taxon>Cymbomonas</taxon>
    </lineage>
</organism>